<dbReference type="GeneID" id="85340938"/>
<comment type="caution">
    <text evidence="1">The sequence shown here is derived from an EMBL/GenBank/DDBJ whole genome shotgun (WGS) entry which is preliminary data.</text>
</comment>
<dbReference type="AlphaFoldDB" id="A0AAJ0DZV4"/>
<dbReference type="EMBL" id="MOOE01000009">
    <property type="protein sequence ID" value="KAK1524145.1"/>
    <property type="molecule type" value="Genomic_DNA"/>
</dbReference>
<evidence type="ECO:0000313" key="1">
    <source>
        <dbReference type="EMBL" id="KAK1524145.1"/>
    </source>
</evidence>
<evidence type="ECO:0000313" key="2">
    <source>
        <dbReference type="Proteomes" id="UP001240678"/>
    </source>
</evidence>
<reference evidence="1 2" key="1">
    <citation type="submission" date="2016-10" db="EMBL/GenBank/DDBJ databases">
        <title>The genome sequence of Colletotrichum fioriniae PJ7.</title>
        <authorList>
            <person name="Baroncelli R."/>
        </authorList>
    </citation>
    <scope>NUCLEOTIDE SEQUENCE [LARGE SCALE GENOMIC DNA]</scope>
    <source>
        <strain evidence="1 2">IMI 309622</strain>
    </source>
</reference>
<name>A0AAJ0DZV4_9PEZI</name>
<proteinExistence type="predicted"/>
<organism evidence="1 2">
    <name type="scientific">Colletotrichum costaricense</name>
    <dbReference type="NCBI Taxonomy" id="1209916"/>
    <lineage>
        <taxon>Eukaryota</taxon>
        <taxon>Fungi</taxon>
        <taxon>Dikarya</taxon>
        <taxon>Ascomycota</taxon>
        <taxon>Pezizomycotina</taxon>
        <taxon>Sordariomycetes</taxon>
        <taxon>Hypocreomycetidae</taxon>
        <taxon>Glomerellales</taxon>
        <taxon>Glomerellaceae</taxon>
        <taxon>Colletotrichum</taxon>
        <taxon>Colletotrichum acutatum species complex</taxon>
    </lineage>
</organism>
<dbReference type="Proteomes" id="UP001240678">
    <property type="component" value="Unassembled WGS sequence"/>
</dbReference>
<accession>A0AAJ0DZV4</accession>
<protein>
    <submittedName>
        <fullName evidence="1">Uncharacterized protein</fullName>
    </submittedName>
</protein>
<keyword evidence="2" id="KW-1185">Reference proteome</keyword>
<gene>
    <name evidence="1" type="ORF">CCOS01_09232</name>
</gene>
<sequence>MAPALLSGIRGLLAGIYGPRQQTDGLRRAPATRLARQGTGYASLATPRPITGDYTQYTHLWNPNFRPMEKLCRHPSKKVLLRLVFPQRELNIVSTFCVRLTSL</sequence>
<dbReference type="RefSeq" id="XP_060312091.1">
    <property type="nucleotide sequence ID" value="XM_060457391.1"/>
</dbReference>